<comment type="caution">
    <text evidence="2">The sequence shown here is derived from an EMBL/GenBank/DDBJ whole genome shotgun (WGS) entry which is preliminary data.</text>
</comment>
<dbReference type="PROSITE" id="PS51257">
    <property type="entry name" value="PROKAR_LIPOPROTEIN"/>
    <property type="match status" value="1"/>
</dbReference>
<name>A0A927CHZ4_9BACL</name>
<proteinExistence type="predicted"/>
<gene>
    <name evidence="2" type="ORF">IDH41_00125</name>
</gene>
<dbReference type="InterPro" id="IPR050490">
    <property type="entry name" value="Bact_solute-bd_prot1"/>
</dbReference>
<organism evidence="2 3">
    <name type="scientific">Paenibacillus arenilitoris</name>
    <dbReference type="NCBI Taxonomy" id="2772299"/>
    <lineage>
        <taxon>Bacteria</taxon>
        <taxon>Bacillati</taxon>
        <taxon>Bacillota</taxon>
        <taxon>Bacilli</taxon>
        <taxon>Bacillales</taxon>
        <taxon>Paenibacillaceae</taxon>
        <taxon>Paenibacillus</taxon>
    </lineage>
</organism>
<accession>A0A927CHZ4</accession>
<dbReference type="PANTHER" id="PTHR43649:SF32">
    <property type="entry name" value="SUGAR BINDING SECRETED PROTEIN"/>
    <property type="match status" value="1"/>
</dbReference>
<evidence type="ECO:0000313" key="3">
    <source>
        <dbReference type="Proteomes" id="UP000632125"/>
    </source>
</evidence>
<reference evidence="2" key="1">
    <citation type="submission" date="2020-09" db="EMBL/GenBank/DDBJ databases">
        <title>A novel bacterium of genus Paenibacillus, isolated from South China Sea.</title>
        <authorList>
            <person name="Huang H."/>
            <person name="Mo K."/>
            <person name="Hu Y."/>
        </authorList>
    </citation>
    <scope>NUCLEOTIDE SEQUENCE</scope>
    <source>
        <strain evidence="2">IB182493</strain>
    </source>
</reference>
<protein>
    <submittedName>
        <fullName evidence="2">ABC transporter substrate-binding protein</fullName>
    </submittedName>
</protein>
<keyword evidence="1" id="KW-0732">Signal</keyword>
<feature type="signal peptide" evidence="1">
    <location>
        <begin position="1"/>
        <end position="24"/>
    </location>
</feature>
<dbReference type="AlphaFoldDB" id="A0A927CHZ4"/>
<dbReference type="Proteomes" id="UP000632125">
    <property type="component" value="Unassembled WGS sequence"/>
</dbReference>
<dbReference type="Gene3D" id="3.40.190.10">
    <property type="entry name" value="Periplasmic binding protein-like II"/>
    <property type="match status" value="2"/>
</dbReference>
<dbReference type="SUPFAM" id="SSF53850">
    <property type="entry name" value="Periplasmic binding protein-like II"/>
    <property type="match status" value="1"/>
</dbReference>
<evidence type="ECO:0000256" key="1">
    <source>
        <dbReference type="SAM" id="SignalP"/>
    </source>
</evidence>
<keyword evidence="3" id="KW-1185">Reference proteome</keyword>
<dbReference type="EMBL" id="JACXIY010000001">
    <property type="protein sequence ID" value="MBD2866963.1"/>
    <property type="molecule type" value="Genomic_DNA"/>
</dbReference>
<dbReference type="PANTHER" id="PTHR43649">
    <property type="entry name" value="ARABINOSE-BINDING PROTEIN-RELATED"/>
    <property type="match status" value="1"/>
</dbReference>
<feature type="chain" id="PRO_5038557277" evidence="1">
    <location>
        <begin position="25"/>
        <end position="533"/>
    </location>
</feature>
<evidence type="ECO:0000313" key="2">
    <source>
        <dbReference type="EMBL" id="MBD2866963.1"/>
    </source>
</evidence>
<sequence length="533" mass="59920">MATKKWGTLVIAASLTLLMLAGCAQNNGNANGNTSGNTQEANNTPSATEAVEEMIDLVVWNTNLGFKPIEKGSQLYELYKDVLGVGVIHPYVEWNGGTAYLNQLNLKIAANEMPDLFKPQQGIEESLAKNGAIADLTDLLPEYAPNLWNLIPEEVWNIVKANDPTGKGRIYYVPGVLDYGRTAGLIRQDWLDELGLSMPTTQEEYVKVLEAFRDQDPNGNGQRDEIPTGGREEARWMDHLFAMYGIAMHEGNPDWDMYDGELTYSAVTPYMKAALAFNARLYKEGLLDPETLLNNKAQWDGKIDANRVGSYFHWAESVGGHLETIQANAGVKGDFAVLPVPKVEGYEGFYTAKRFQGPVWVVKNNKDEKKLMATLKLLNNLYDTNNWEKLFYGVEGMHHVMNNGKPSTLPEDKSTMENKVFAPHNDFDTVEFKKNLFNSIDYGDRKWAIDLNLRNMDENVKYIKTIAGDGLPASIYEGFADINNRTLYVEYATKIILGQFSIDKFDEFVEKWYASGGEEVTKRAREWYAKTNG</sequence>
<dbReference type="RefSeq" id="WP_190857148.1">
    <property type="nucleotide sequence ID" value="NZ_JACXIY010000001.1"/>
</dbReference>